<keyword evidence="2" id="KW-1185">Reference proteome</keyword>
<dbReference type="InterPro" id="IPR045384">
    <property type="entry name" value="DUF6527"/>
</dbReference>
<dbReference type="Pfam" id="PF20137">
    <property type="entry name" value="BubE"/>
    <property type="match status" value="1"/>
</dbReference>
<accession>A0ABV9SGB4</accession>
<dbReference type="RefSeq" id="WP_378062546.1">
    <property type="nucleotide sequence ID" value="NZ_JBHSIS010000035.1"/>
</dbReference>
<proteinExistence type="predicted"/>
<organism evidence="1 2">
    <name type="scientific">Actinophytocola glycyrrhizae</name>
    <dbReference type="NCBI Taxonomy" id="2044873"/>
    <lineage>
        <taxon>Bacteria</taxon>
        <taxon>Bacillati</taxon>
        <taxon>Actinomycetota</taxon>
        <taxon>Actinomycetes</taxon>
        <taxon>Pseudonocardiales</taxon>
        <taxon>Pseudonocardiaceae</taxon>
    </lineage>
</organism>
<sequence length="144" mass="16902">MEVRLTVSYDSTITSVWQHLGLAVRRLPGSRYLPWSYIVAGTAEAADEIPRKLIPRTVVVVRVGDRRTWIAFDCPRHHNERVMLNLSTRRRPCWRIEQEPKLTLYPSVDAYHSGQRCHFWVRQGKPKWVEEIADDRKGLLNDRP</sequence>
<name>A0ABV9SGB4_9PSEU</name>
<dbReference type="EMBL" id="JBHSIS010000035">
    <property type="protein sequence ID" value="MFC4859458.1"/>
    <property type="molecule type" value="Genomic_DNA"/>
</dbReference>
<comment type="caution">
    <text evidence="1">The sequence shown here is derived from an EMBL/GenBank/DDBJ whole genome shotgun (WGS) entry which is preliminary data.</text>
</comment>
<dbReference type="Proteomes" id="UP001595859">
    <property type="component" value="Unassembled WGS sequence"/>
</dbReference>
<protein>
    <submittedName>
        <fullName evidence="1">DUF6527 family protein</fullName>
    </submittedName>
</protein>
<evidence type="ECO:0000313" key="1">
    <source>
        <dbReference type="EMBL" id="MFC4859458.1"/>
    </source>
</evidence>
<gene>
    <name evidence="1" type="ORF">ACFPCV_38700</name>
</gene>
<evidence type="ECO:0000313" key="2">
    <source>
        <dbReference type="Proteomes" id="UP001595859"/>
    </source>
</evidence>
<reference evidence="2" key="1">
    <citation type="journal article" date="2019" name="Int. J. Syst. Evol. Microbiol.">
        <title>The Global Catalogue of Microorganisms (GCM) 10K type strain sequencing project: providing services to taxonomists for standard genome sequencing and annotation.</title>
        <authorList>
            <consortium name="The Broad Institute Genomics Platform"/>
            <consortium name="The Broad Institute Genome Sequencing Center for Infectious Disease"/>
            <person name="Wu L."/>
            <person name="Ma J."/>
        </authorList>
    </citation>
    <scope>NUCLEOTIDE SEQUENCE [LARGE SCALE GENOMIC DNA]</scope>
    <source>
        <strain evidence="2">ZS-22-S1</strain>
    </source>
</reference>